<dbReference type="EMBL" id="CAXLJL010000156">
    <property type="protein sequence ID" value="CAL5133204.1"/>
    <property type="molecule type" value="Genomic_DNA"/>
</dbReference>
<feature type="domain" description="Ribosomal RNA-processing protein 14/surfeit locus protein 6 C-terminal" evidence="5">
    <location>
        <begin position="6"/>
        <end position="148"/>
    </location>
</feature>
<dbReference type="GO" id="GO:0005730">
    <property type="term" value="C:nucleolus"/>
    <property type="evidence" value="ECO:0007669"/>
    <property type="project" value="TreeGrafter"/>
</dbReference>
<dbReference type="Pfam" id="PF04935">
    <property type="entry name" value="SURF6"/>
    <property type="match status" value="1"/>
</dbReference>
<keyword evidence="3" id="KW-0539">Nucleus</keyword>
<proteinExistence type="inferred from homology"/>
<dbReference type="PANTHER" id="PTHR14369:SF0">
    <property type="entry name" value="SURFEIT LOCUS PROTEIN 6"/>
    <property type="match status" value="1"/>
</dbReference>
<feature type="compositionally biased region" description="Basic and acidic residues" evidence="4">
    <location>
        <begin position="112"/>
        <end position="127"/>
    </location>
</feature>
<name>A0AAV2TAR3_CALDB</name>
<dbReference type="GO" id="GO:0042273">
    <property type="term" value="P:ribosomal large subunit biogenesis"/>
    <property type="evidence" value="ECO:0007669"/>
    <property type="project" value="TreeGrafter"/>
</dbReference>
<protein>
    <recommendedName>
        <fullName evidence="5">Ribosomal RNA-processing protein 14/surfeit locus protein 6 C-terminal domain-containing protein</fullName>
    </recommendedName>
</protein>
<dbReference type="InterPro" id="IPR007019">
    <property type="entry name" value="SURF6"/>
</dbReference>
<dbReference type="Proteomes" id="UP001497525">
    <property type="component" value="Unassembled WGS sequence"/>
</dbReference>
<gene>
    <name evidence="6" type="ORF">CDAUBV1_LOCUS6475</name>
</gene>
<accession>A0AAV2TAR3</accession>
<evidence type="ECO:0000256" key="1">
    <source>
        <dbReference type="ARBA" id="ARBA00004123"/>
    </source>
</evidence>
<dbReference type="GO" id="GO:0003723">
    <property type="term" value="F:RNA binding"/>
    <property type="evidence" value="ECO:0007669"/>
    <property type="project" value="TreeGrafter"/>
</dbReference>
<evidence type="ECO:0000313" key="6">
    <source>
        <dbReference type="EMBL" id="CAL5133204.1"/>
    </source>
</evidence>
<evidence type="ECO:0000256" key="2">
    <source>
        <dbReference type="ARBA" id="ARBA00005904"/>
    </source>
</evidence>
<comment type="caution">
    <text evidence="6">The sequence shown here is derived from an EMBL/GenBank/DDBJ whole genome shotgun (WGS) entry which is preliminary data.</text>
</comment>
<organism evidence="6 7">
    <name type="scientific">Calicophoron daubneyi</name>
    <name type="common">Rumen fluke</name>
    <name type="synonym">Paramphistomum daubneyi</name>
    <dbReference type="NCBI Taxonomy" id="300641"/>
    <lineage>
        <taxon>Eukaryota</taxon>
        <taxon>Metazoa</taxon>
        <taxon>Spiralia</taxon>
        <taxon>Lophotrochozoa</taxon>
        <taxon>Platyhelminthes</taxon>
        <taxon>Trematoda</taxon>
        <taxon>Digenea</taxon>
        <taxon>Plagiorchiida</taxon>
        <taxon>Pronocephalata</taxon>
        <taxon>Paramphistomoidea</taxon>
        <taxon>Paramphistomidae</taxon>
        <taxon>Calicophoron</taxon>
    </lineage>
</organism>
<reference evidence="6" key="1">
    <citation type="submission" date="2024-06" db="EMBL/GenBank/DDBJ databases">
        <authorList>
            <person name="Liu X."/>
            <person name="Lenzi L."/>
            <person name="Haldenby T S."/>
            <person name="Uol C."/>
        </authorList>
    </citation>
    <scope>NUCLEOTIDE SEQUENCE</scope>
</reference>
<comment type="subcellular location">
    <subcellularLocation>
        <location evidence="1">Nucleus</location>
    </subcellularLocation>
</comment>
<comment type="similarity">
    <text evidence="2">Belongs to the SURF6 family.</text>
</comment>
<dbReference type="PANTHER" id="PTHR14369">
    <property type="entry name" value="SURFEIT LOCUS PROTEIN 6"/>
    <property type="match status" value="1"/>
</dbReference>
<dbReference type="InterPro" id="IPR029190">
    <property type="entry name" value="Rrp14/SURF6_C"/>
</dbReference>
<dbReference type="AlphaFoldDB" id="A0AAV2TAR3"/>
<feature type="compositionally biased region" description="Basic residues" evidence="4">
    <location>
        <begin position="139"/>
        <end position="155"/>
    </location>
</feature>
<sequence length="161" mass="19201">MEGKYYFSKIELFDNNEITLPGLKRKADRKKRKKLEKLEKRGILIGKDPIKLLQRAQRCNTCTAEVSNPDQLLRKKWTIAMLRAQGCKVKDNMQLLKKSSNKLRKLKRKKQEKWQERNELVEQTKREKQAKRQSNIRARSNRKLSQKLKRAKSRGRVLQLE</sequence>
<dbReference type="GO" id="GO:0042274">
    <property type="term" value="P:ribosomal small subunit biogenesis"/>
    <property type="evidence" value="ECO:0007669"/>
    <property type="project" value="TreeGrafter"/>
</dbReference>
<evidence type="ECO:0000313" key="7">
    <source>
        <dbReference type="Proteomes" id="UP001497525"/>
    </source>
</evidence>
<dbReference type="GO" id="GO:0003677">
    <property type="term" value="F:DNA binding"/>
    <property type="evidence" value="ECO:0007669"/>
    <property type="project" value="TreeGrafter"/>
</dbReference>
<evidence type="ECO:0000259" key="5">
    <source>
        <dbReference type="Pfam" id="PF04935"/>
    </source>
</evidence>
<evidence type="ECO:0000256" key="3">
    <source>
        <dbReference type="ARBA" id="ARBA00023242"/>
    </source>
</evidence>
<feature type="compositionally biased region" description="Basic residues" evidence="4">
    <location>
        <begin position="99"/>
        <end position="111"/>
    </location>
</feature>
<feature type="region of interest" description="Disordered" evidence="4">
    <location>
        <begin position="98"/>
        <end position="161"/>
    </location>
</feature>
<evidence type="ECO:0000256" key="4">
    <source>
        <dbReference type="SAM" id="MobiDB-lite"/>
    </source>
</evidence>